<accession>A0A1K2HUB1</accession>
<dbReference type="Gene3D" id="3.30.70.1730">
    <property type="match status" value="1"/>
</dbReference>
<dbReference type="NCBIfam" id="NF000955">
    <property type="entry name" value="PRK00099.1-1"/>
    <property type="match status" value="1"/>
</dbReference>
<reference evidence="7 8" key="1">
    <citation type="submission" date="2016-11" db="EMBL/GenBank/DDBJ databases">
        <authorList>
            <person name="Jaros S."/>
            <person name="Januszkiewicz K."/>
            <person name="Wedrychowicz H."/>
        </authorList>
    </citation>
    <scope>NUCLEOTIDE SEQUENCE [LARGE SCALE GENOMIC DNA]</scope>
    <source>
        <strain evidence="7 8">ATCC 23634</strain>
    </source>
</reference>
<gene>
    <name evidence="6" type="primary">rplJ</name>
    <name evidence="7" type="ORF">SAMN02983003_0299</name>
</gene>
<evidence type="ECO:0000313" key="7">
    <source>
        <dbReference type="EMBL" id="SFZ81077.1"/>
    </source>
</evidence>
<dbReference type="GO" id="GO:0006412">
    <property type="term" value="P:translation"/>
    <property type="evidence" value="ECO:0007669"/>
    <property type="project" value="UniProtKB-UniRule"/>
</dbReference>
<evidence type="ECO:0000313" key="8">
    <source>
        <dbReference type="Proteomes" id="UP000183447"/>
    </source>
</evidence>
<comment type="similarity">
    <text evidence="2 6">Belongs to the universal ribosomal protein uL10 family.</text>
</comment>
<sequence>MERAEKRELVVSLQAALAGAGSIVVAQNAGLTVADFENLRKQMKAAGGQVKVAKNRLAKLALEETANADMSALLVGPTVIAFADDPMVAPKIAAGFADKNQKFVVLGGAMGATALDANNVKALATMPSLDQLRATLAGMLKQPATRIASVVQAPGAQIARVLSAYADKDKSEAA</sequence>
<dbReference type="InterPro" id="IPR022973">
    <property type="entry name" value="Ribosomal_uL10_bac"/>
</dbReference>
<keyword evidence="6" id="KW-0699">rRNA-binding</keyword>
<dbReference type="InterPro" id="IPR047865">
    <property type="entry name" value="Ribosomal_uL10_bac_type"/>
</dbReference>
<proteinExistence type="inferred from homology"/>
<comment type="subunit">
    <text evidence="6">Part of the ribosomal stalk of the 50S ribosomal subunit. The N-terminus interacts with L11 and the large rRNA to form the base of the stalk. The C-terminus forms an elongated spine to which L12 dimers bind in a sequential fashion forming a multimeric L10(L12)X complex.</text>
</comment>
<evidence type="ECO:0000256" key="3">
    <source>
        <dbReference type="ARBA" id="ARBA00022980"/>
    </source>
</evidence>
<dbReference type="CDD" id="cd05797">
    <property type="entry name" value="Ribosomal_L10"/>
    <property type="match status" value="1"/>
</dbReference>
<dbReference type="HAMAP" id="MF_00362">
    <property type="entry name" value="Ribosomal_uL10"/>
    <property type="match status" value="1"/>
</dbReference>
<dbReference type="Proteomes" id="UP000183447">
    <property type="component" value="Unassembled WGS sequence"/>
</dbReference>
<dbReference type="Pfam" id="PF00466">
    <property type="entry name" value="Ribosomal_L10"/>
    <property type="match status" value="1"/>
</dbReference>
<keyword evidence="8" id="KW-1185">Reference proteome</keyword>
<keyword evidence="6" id="KW-0694">RNA-binding</keyword>
<keyword evidence="3 6" id="KW-0689">Ribosomal protein</keyword>
<comment type="function">
    <text evidence="1 6">Forms part of the ribosomal stalk, playing a central role in the interaction of the ribosome with GTP-bound translation factors.</text>
</comment>
<dbReference type="RefSeq" id="WP_072338640.1">
    <property type="nucleotide sequence ID" value="NZ_FPKU01000001.1"/>
</dbReference>
<dbReference type="PANTHER" id="PTHR11560">
    <property type="entry name" value="39S RIBOSOMAL PROTEIN L10, MITOCHONDRIAL"/>
    <property type="match status" value="1"/>
</dbReference>
<evidence type="ECO:0000256" key="1">
    <source>
        <dbReference type="ARBA" id="ARBA00002633"/>
    </source>
</evidence>
<evidence type="ECO:0000256" key="4">
    <source>
        <dbReference type="ARBA" id="ARBA00023274"/>
    </source>
</evidence>
<evidence type="ECO:0000256" key="6">
    <source>
        <dbReference type="HAMAP-Rule" id="MF_00362"/>
    </source>
</evidence>
<dbReference type="Gene3D" id="6.10.250.290">
    <property type="match status" value="1"/>
</dbReference>
<dbReference type="EMBL" id="FPKU01000001">
    <property type="protein sequence ID" value="SFZ81077.1"/>
    <property type="molecule type" value="Genomic_DNA"/>
</dbReference>
<dbReference type="GO" id="GO:0070180">
    <property type="term" value="F:large ribosomal subunit rRNA binding"/>
    <property type="evidence" value="ECO:0007669"/>
    <property type="project" value="UniProtKB-UniRule"/>
</dbReference>
<evidence type="ECO:0000256" key="2">
    <source>
        <dbReference type="ARBA" id="ARBA00008889"/>
    </source>
</evidence>
<protein>
    <recommendedName>
        <fullName evidence="5 6">Large ribosomal subunit protein uL10</fullName>
    </recommendedName>
</protein>
<dbReference type="OrthoDB" id="9791972at2"/>
<dbReference type="GO" id="GO:1990904">
    <property type="term" value="C:ribonucleoprotein complex"/>
    <property type="evidence" value="ECO:0007669"/>
    <property type="project" value="UniProtKB-KW"/>
</dbReference>
<dbReference type="GO" id="GO:0005840">
    <property type="term" value="C:ribosome"/>
    <property type="evidence" value="ECO:0007669"/>
    <property type="project" value="UniProtKB-KW"/>
</dbReference>
<evidence type="ECO:0000256" key="5">
    <source>
        <dbReference type="ARBA" id="ARBA00035202"/>
    </source>
</evidence>
<dbReference type="SUPFAM" id="SSF160369">
    <property type="entry name" value="Ribosomal protein L10-like"/>
    <property type="match status" value="1"/>
</dbReference>
<keyword evidence="4 6" id="KW-0687">Ribonucleoprotein</keyword>
<name>A0A1K2HUB1_9HYPH</name>
<dbReference type="InterPro" id="IPR001790">
    <property type="entry name" value="Ribosomal_uL10"/>
</dbReference>
<dbReference type="AlphaFoldDB" id="A0A1K2HUB1"/>
<dbReference type="STRING" id="665118.SAMN02983003_0299"/>
<dbReference type="InterPro" id="IPR043141">
    <property type="entry name" value="Ribosomal_uL10-like_sf"/>
</dbReference>
<organism evidence="7 8">
    <name type="scientific">Devosia enhydra</name>
    <dbReference type="NCBI Taxonomy" id="665118"/>
    <lineage>
        <taxon>Bacteria</taxon>
        <taxon>Pseudomonadati</taxon>
        <taxon>Pseudomonadota</taxon>
        <taxon>Alphaproteobacteria</taxon>
        <taxon>Hyphomicrobiales</taxon>
        <taxon>Devosiaceae</taxon>
        <taxon>Devosia</taxon>
    </lineage>
</organism>